<dbReference type="EMBL" id="CP011309">
    <property type="protein sequence ID" value="AKF28064.1"/>
    <property type="molecule type" value="Genomic_DNA"/>
</dbReference>
<dbReference type="AlphaFoldDB" id="A0A0F6SRJ4"/>
<evidence type="ECO:0000256" key="1">
    <source>
        <dbReference type="SAM" id="Phobius"/>
    </source>
</evidence>
<keyword evidence="3" id="KW-1185">Reference proteome</keyword>
<dbReference type="PATRIC" id="fig|92706.3.peg.2333"/>
<dbReference type="GeneID" id="44144988"/>
<accession>A0A0F6SRJ4</accession>
<sequence length="68" mass="7302">MTAFLDRISQLLTTSPLWIQSPIVILGSVVVCALLAVLLLRVVDILGAWVQRIGTPQSSGKGQEPHHG</sequence>
<keyword evidence="1" id="KW-0472">Membrane</keyword>
<keyword evidence="1" id="KW-0812">Transmembrane</keyword>
<keyword evidence="1" id="KW-1133">Transmembrane helix</keyword>
<proteinExistence type="predicted"/>
<dbReference type="RefSeq" id="WP_003859432.1">
    <property type="nucleotide sequence ID" value="NZ_CP011309.1"/>
</dbReference>
<name>A0A0F6SRJ4_9CORY</name>
<gene>
    <name evidence="2" type="ORF">YH66_11125</name>
</gene>
<organism evidence="2 3">
    <name type="scientific">[Brevibacterium] flavum</name>
    <dbReference type="NCBI Taxonomy" id="92706"/>
    <lineage>
        <taxon>Bacteria</taxon>
        <taxon>Bacillati</taxon>
        <taxon>Actinomycetota</taxon>
        <taxon>Actinomycetes</taxon>
        <taxon>Mycobacteriales</taxon>
        <taxon>Corynebacteriaceae</taxon>
        <taxon>Corynebacterium</taxon>
    </lineage>
</organism>
<evidence type="ECO:0000313" key="2">
    <source>
        <dbReference type="EMBL" id="AKF28064.1"/>
    </source>
</evidence>
<dbReference type="Proteomes" id="UP000034037">
    <property type="component" value="Chromosome"/>
</dbReference>
<reference evidence="2 3" key="1">
    <citation type="submission" date="2015-04" db="EMBL/GenBank/DDBJ databases">
        <title>Complete Genome Sequence of Brevibacterium flavum ATCC 15168.</title>
        <authorList>
            <person name="Ahn J."/>
            <person name="Park G."/>
            <person name="Jeon W."/>
            <person name="Jang Y."/>
            <person name="Jang M."/>
            <person name="Lee H."/>
            <person name="Lee H."/>
        </authorList>
    </citation>
    <scope>NUCLEOTIDE SEQUENCE [LARGE SCALE GENOMIC DNA]</scope>
    <source>
        <strain evidence="2 3">ATCC 15168</strain>
    </source>
</reference>
<protein>
    <submittedName>
        <fullName evidence="2">Or membrane protein</fullName>
    </submittedName>
</protein>
<evidence type="ECO:0000313" key="3">
    <source>
        <dbReference type="Proteomes" id="UP000034037"/>
    </source>
</evidence>
<dbReference type="HOGENOM" id="CLU_204459_0_0_11"/>
<feature type="transmembrane region" description="Helical" evidence="1">
    <location>
        <begin position="23"/>
        <end position="43"/>
    </location>
</feature>